<sequence>MRTWIGAAIVATALGAAGPAGATPVSAAQALNVTAPSVTRPQATDISGRQRKPQAKHRHVRRHAPPHRTYVYGPRGSYDYNARPHWYRPDPVSPFFPFSYGWGLGPSW</sequence>
<evidence type="ECO:0000313" key="3">
    <source>
        <dbReference type="EMBL" id="UYO39960.1"/>
    </source>
</evidence>
<feature type="compositionally biased region" description="Polar residues" evidence="1">
    <location>
        <begin position="36"/>
        <end position="47"/>
    </location>
</feature>
<dbReference type="Proteomes" id="UP001163166">
    <property type="component" value="Chromosome"/>
</dbReference>
<feature type="compositionally biased region" description="Basic residues" evidence="1">
    <location>
        <begin position="49"/>
        <end position="66"/>
    </location>
</feature>
<feature type="signal peptide" evidence="2">
    <location>
        <begin position="1"/>
        <end position="22"/>
    </location>
</feature>
<name>A0AAX3E0M6_RHOPL</name>
<keyword evidence="2" id="KW-0732">Signal</keyword>
<dbReference type="EMBL" id="CP076676">
    <property type="protein sequence ID" value="UYO39960.1"/>
    <property type="molecule type" value="Genomic_DNA"/>
</dbReference>
<accession>A0AAX3E0M6</accession>
<feature type="region of interest" description="Disordered" evidence="1">
    <location>
        <begin position="36"/>
        <end position="69"/>
    </location>
</feature>
<proteinExistence type="predicted"/>
<evidence type="ECO:0000256" key="1">
    <source>
        <dbReference type="SAM" id="MobiDB-lite"/>
    </source>
</evidence>
<protein>
    <submittedName>
        <fullName evidence="3">Uncharacterized protein</fullName>
    </submittedName>
</protein>
<dbReference type="RefSeq" id="WP_264075107.1">
    <property type="nucleotide sequence ID" value="NZ_CP076676.1"/>
</dbReference>
<evidence type="ECO:0000313" key="4">
    <source>
        <dbReference type="Proteomes" id="UP001163166"/>
    </source>
</evidence>
<reference evidence="3" key="1">
    <citation type="journal article" date="2022" name="Biol. Control">
        <title>In silico genomic analysis of Rhodopseudomonas palustris strains revealed potential biocontrol agents and crop yield enhancers.</title>
        <authorList>
            <person name="Surachat K."/>
            <person name="Kantachote D."/>
            <person name="Deachamag P."/>
            <person name="Wonglapsuwan M."/>
        </authorList>
    </citation>
    <scope>NUCLEOTIDE SEQUENCE</scope>
    <source>
        <strain evidence="3">TLS06</strain>
    </source>
</reference>
<evidence type="ECO:0000256" key="2">
    <source>
        <dbReference type="SAM" id="SignalP"/>
    </source>
</evidence>
<feature type="chain" id="PRO_5043589835" evidence="2">
    <location>
        <begin position="23"/>
        <end position="108"/>
    </location>
</feature>
<organism evidence="3 4">
    <name type="scientific">Rhodopseudomonas palustris</name>
    <dbReference type="NCBI Taxonomy" id="1076"/>
    <lineage>
        <taxon>Bacteria</taxon>
        <taxon>Pseudomonadati</taxon>
        <taxon>Pseudomonadota</taxon>
        <taxon>Alphaproteobacteria</taxon>
        <taxon>Hyphomicrobiales</taxon>
        <taxon>Nitrobacteraceae</taxon>
        <taxon>Rhodopseudomonas</taxon>
    </lineage>
</organism>
<gene>
    <name evidence="3" type="ORF">KQX62_01235</name>
</gene>
<dbReference type="AlphaFoldDB" id="A0AAX3E0M6"/>